<dbReference type="EMBL" id="GGEC01007531">
    <property type="protein sequence ID" value="MBW88014.1"/>
    <property type="molecule type" value="Transcribed_RNA"/>
</dbReference>
<sequence length="24" mass="2897">MYLWTLDSSVSKSMRKRIPIETRV</sequence>
<dbReference type="AlphaFoldDB" id="A0A2P2J3D8"/>
<reference evidence="1" key="1">
    <citation type="submission" date="2018-02" db="EMBL/GenBank/DDBJ databases">
        <title>Rhizophora mucronata_Transcriptome.</title>
        <authorList>
            <person name="Meera S.P."/>
            <person name="Sreeshan A."/>
            <person name="Augustine A."/>
        </authorList>
    </citation>
    <scope>NUCLEOTIDE SEQUENCE</scope>
    <source>
        <tissue evidence="1">Leaf</tissue>
    </source>
</reference>
<accession>A0A2P2J3D8</accession>
<protein>
    <submittedName>
        <fullName evidence="1">Uncharacterized protein</fullName>
    </submittedName>
</protein>
<organism evidence="1">
    <name type="scientific">Rhizophora mucronata</name>
    <name type="common">Asiatic mangrove</name>
    <dbReference type="NCBI Taxonomy" id="61149"/>
    <lineage>
        <taxon>Eukaryota</taxon>
        <taxon>Viridiplantae</taxon>
        <taxon>Streptophyta</taxon>
        <taxon>Embryophyta</taxon>
        <taxon>Tracheophyta</taxon>
        <taxon>Spermatophyta</taxon>
        <taxon>Magnoliopsida</taxon>
        <taxon>eudicotyledons</taxon>
        <taxon>Gunneridae</taxon>
        <taxon>Pentapetalae</taxon>
        <taxon>rosids</taxon>
        <taxon>fabids</taxon>
        <taxon>Malpighiales</taxon>
        <taxon>Rhizophoraceae</taxon>
        <taxon>Rhizophora</taxon>
    </lineage>
</organism>
<evidence type="ECO:0000313" key="1">
    <source>
        <dbReference type="EMBL" id="MBW88014.1"/>
    </source>
</evidence>
<name>A0A2P2J3D8_RHIMU</name>
<proteinExistence type="predicted"/>